<dbReference type="Pfam" id="PF13505">
    <property type="entry name" value="OMP_b-brl"/>
    <property type="match status" value="1"/>
</dbReference>
<name>A0A8J2Y6W6_9PROT</name>
<gene>
    <name evidence="4" type="ORF">GCM10011342_25380</name>
</gene>
<organism evidence="4 5">
    <name type="scientific">Aquisalinus flavus</name>
    <dbReference type="NCBI Taxonomy" id="1526572"/>
    <lineage>
        <taxon>Bacteria</taxon>
        <taxon>Pseudomonadati</taxon>
        <taxon>Pseudomonadota</taxon>
        <taxon>Alphaproteobacteria</taxon>
        <taxon>Parvularculales</taxon>
        <taxon>Parvularculaceae</taxon>
        <taxon>Aquisalinus</taxon>
    </lineage>
</organism>
<protein>
    <submittedName>
        <fullName evidence="4">P44/Msp2 family outer membrane protein</fullName>
    </submittedName>
</protein>
<dbReference type="InterPro" id="IPR027385">
    <property type="entry name" value="Beta-barrel_OMP"/>
</dbReference>
<accession>A0A8J2Y6W6</accession>
<sequence length="261" mass="27706">MKYGHFLGISALAIAGFATSAAAQDYDYYVSGTLGINSQQNSDNSGQFNRPFFITGTGTALDGANLPEGTEVGWETDFDDGYTFGAAVGKDYGMFRLEAELAYASNDVEAHRMVEAAGMSIDAVDAAVLIQGQTTPLGANVAQIVADGQGDIRTTYLLANAYLDFDNNTRLTPYVGAGLGAGFVDVDYSPSGVDIASDGGTVFAYQFVGGLDFALNETSSLLTNIRYRGTSDVEVEVDLFPADLDVENSSYVLEAGYRYTF</sequence>
<dbReference type="InterPro" id="IPR011250">
    <property type="entry name" value="OMP/PagP_B-barrel"/>
</dbReference>
<dbReference type="EMBL" id="BMGH01000001">
    <property type="protein sequence ID" value="GGD15545.1"/>
    <property type="molecule type" value="Genomic_DNA"/>
</dbReference>
<dbReference type="RefSeq" id="WP_188158060.1">
    <property type="nucleotide sequence ID" value="NZ_BMGH01000001.1"/>
</dbReference>
<dbReference type="Gene3D" id="2.40.160.20">
    <property type="match status" value="1"/>
</dbReference>
<reference evidence="4" key="2">
    <citation type="submission" date="2020-09" db="EMBL/GenBank/DDBJ databases">
        <authorList>
            <person name="Sun Q."/>
            <person name="Zhou Y."/>
        </authorList>
    </citation>
    <scope>NUCLEOTIDE SEQUENCE</scope>
    <source>
        <strain evidence="4">CGMCC 1.12921</strain>
    </source>
</reference>
<feature type="signal peptide" evidence="2">
    <location>
        <begin position="1"/>
        <end position="23"/>
    </location>
</feature>
<keyword evidence="1 2" id="KW-0732">Signal</keyword>
<evidence type="ECO:0000256" key="1">
    <source>
        <dbReference type="ARBA" id="ARBA00022729"/>
    </source>
</evidence>
<feature type="domain" description="Outer membrane protein beta-barrel" evidence="3">
    <location>
        <begin position="10"/>
        <end position="258"/>
    </location>
</feature>
<evidence type="ECO:0000256" key="2">
    <source>
        <dbReference type="SAM" id="SignalP"/>
    </source>
</evidence>
<reference evidence="4" key="1">
    <citation type="journal article" date="2014" name="Int. J. Syst. Evol. Microbiol.">
        <title>Complete genome sequence of Corynebacterium casei LMG S-19264T (=DSM 44701T), isolated from a smear-ripened cheese.</title>
        <authorList>
            <consortium name="US DOE Joint Genome Institute (JGI-PGF)"/>
            <person name="Walter F."/>
            <person name="Albersmeier A."/>
            <person name="Kalinowski J."/>
            <person name="Ruckert C."/>
        </authorList>
    </citation>
    <scope>NUCLEOTIDE SEQUENCE</scope>
    <source>
        <strain evidence="4">CGMCC 1.12921</strain>
    </source>
</reference>
<dbReference type="Proteomes" id="UP000613582">
    <property type="component" value="Unassembled WGS sequence"/>
</dbReference>
<keyword evidence="5" id="KW-1185">Reference proteome</keyword>
<evidence type="ECO:0000313" key="5">
    <source>
        <dbReference type="Proteomes" id="UP000613582"/>
    </source>
</evidence>
<evidence type="ECO:0000259" key="3">
    <source>
        <dbReference type="Pfam" id="PF13505"/>
    </source>
</evidence>
<comment type="caution">
    <text evidence="4">The sequence shown here is derived from an EMBL/GenBank/DDBJ whole genome shotgun (WGS) entry which is preliminary data.</text>
</comment>
<dbReference type="AlphaFoldDB" id="A0A8J2Y6W6"/>
<proteinExistence type="predicted"/>
<feature type="chain" id="PRO_5035249043" evidence="2">
    <location>
        <begin position="24"/>
        <end position="261"/>
    </location>
</feature>
<evidence type="ECO:0000313" key="4">
    <source>
        <dbReference type="EMBL" id="GGD15545.1"/>
    </source>
</evidence>
<dbReference type="SUPFAM" id="SSF56925">
    <property type="entry name" value="OMPA-like"/>
    <property type="match status" value="1"/>
</dbReference>